<protein>
    <submittedName>
        <fullName evidence="1">Uncharacterized protein</fullName>
    </submittedName>
</protein>
<proteinExistence type="predicted"/>
<dbReference type="EMBL" id="VFSV01000009">
    <property type="protein sequence ID" value="TRD21921.1"/>
    <property type="molecule type" value="Genomic_DNA"/>
</dbReference>
<keyword evidence="2" id="KW-1185">Reference proteome</keyword>
<dbReference type="AlphaFoldDB" id="A0A547Q6C6"/>
<name>A0A547Q6C6_9RHOB</name>
<organism evidence="1 2">
    <name type="scientific">Palleronia caenipelagi</name>
    <dbReference type="NCBI Taxonomy" id="2489174"/>
    <lineage>
        <taxon>Bacteria</taxon>
        <taxon>Pseudomonadati</taxon>
        <taxon>Pseudomonadota</taxon>
        <taxon>Alphaproteobacteria</taxon>
        <taxon>Rhodobacterales</taxon>
        <taxon>Roseobacteraceae</taxon>
        <taxon>Palleronia</taxon>
    </lineage>
</organism>
<dbReference type="RefSeq" id="WP_142834226.1">
    <property type="nucleotide sequence ID" value="NZ_VFSV01000009.1"/>
</dbReference>
<evidence type="ECO:0000313" key="1">
    <source>
        <dbReference type="EMBL" id="TRD21921.1"/>
    </source>
</evidence>
<accession>A0A547Q6C6</accession>
<sequence length="197" mass="21401">MPAGELIATWISSSLVSVSKLIAALSAISASLFLIARPHLEGYLVAVMERANHELAERIEVLSDQVGVLADRVEQMQPRELVDFRGNPVLALPGPFAPGSSVPLVYVMRKNAPCDAIVTAQFISSRTLRLDPSLTYTTPAQRAPVTDEFSAFTVEVALPEDMRAGDYSYLPQIDPVDCPGFSRFSVPPSPVFEVRAE</sequence>
<evidence type="ECO:0000313" key="2">
    <source>
        <dbReference type="Proteomes" id="UP000318590"/>
    </source>
</evidence>
<comment type="caution">
    <text evidence="1">The sequence shown here is derived from an EMBL/GenBank/DDBJ whole genome shotgun (WGS) entry which is preliminary data.</text>
</comment>
<gene>
    <name evidence="1" type="ORF">FEV53_07680</name>
</gene>
<reference evidence="1 2" key="1">
    <citation type="submission" date="2019-06" db="EMBL/GenBank/DDBJ databases">
        <title>Paenimaribius caenipelagi gen. nov., sp. nov., isolated from a tidal flat.</title>
        <authorList>
            <person name="Yoon J.-H."/>
        </authorList>
    </citation>
    <scope>NUCLEOTIDE SEQUENCE [LARGE SCALE GENOMIC DNA]</scope>
    <source>
        <strain evidence="1 2">JBTF-M29</strain>
    </source>
</reference>
<dbReference type="Proteomes" id="UP000318590">
    <property type="component" value="Unassembled WGS sequence"/>
</dbReference>